<organism evidence="2 3">
    <name type="scientific">Diabrotica balteata</name>
    <name type="common">Banded cucumber beetle</name>
    <dbReference type="NCBI Taxonomy" id="107213"/>
    <lineage>
        <taxon>Eukaryota</taxon>
        <taxon>Metazoa</taxon>
        <taxon>Ecdysozoa</taxon>
        <taxon>Arthropoda</taxon>
        <taxon>Hexapoda</taxon>
        <taxon>Insecta</taxon>
        <taxon>Pterygota</taxon>
        <taxon>Neoptera</taxon>
        <taxon>Endopterygota</taxon>
        <taxon>Coleoptera</taxon>
        <taxon>Polyphaga</taxon>
        <taxon>Cucujiformia</taxon>
        <taxon>Chrysomeloidea</taxon>
        <taxon>Chrysomelidae</taxon>
        <taxon>Galerucinae</taxon>
        <taxon>Diabroticina</taxon>
        <taxon>Diabroticites</taxon>
        <taxon>Diabrotica</taxon>
    </lineage>
</organism>
<accession>A0A9N9SUM3</accession>
<dbReference type="Proteomes" id="UP001153709">
    <property type="component" value="Chromosome 3"/>
</dbReference>
<name>A0A9N9SUM3_DIABA</name>
<dbReference type="AlphaFoldDB" id="A0A9N9SUM3"/>
<feature type="region of interest" description="Disordered" evidence="1">
    <location>
        <begin position="32"/>
        <end position="56"/>
    </location>
</feature>
<evidence type="ECO:0000256" key="1">
    <source>
        <dbReference type="SAM" id="MobiDB-lite"/>
    </source>
</evidence>
<feature type="compositionally biased region" description="Basic residues" evidence="1">
    <location>
        <begin position="434"/>
        <end position="446"/>
    </location>
</feature>
<keyword evidence="3" id="KW-1185">Reference proteome</keyword>
<gene>
    <name evidence="2" type="ORF">DIABBA_LOCUS5943</name>
</gene>
<feature type="compositionally biased region" description="Low complexity" evidence="1">
    <location>
        <begin position="36"/>
        <end position="51"/>
    </location>
</feature>
<feature type="region of interest" description="Disordered" evidence="1">
    <location>
        <begin position="241"/>
        <end position="268"/>
    </location>
</feature>
<dbReference type="EMBL" id="OU898278">
    <property type="protein sequence ID" value="CAG9832464.1"/>
    <property type="molecule type" value="Genomic_DNA"/>
</dbReference>
<reference evidence="2" key="1">
    <citation type="submission" date="2022-01" db="EMBL/GenBank/DDBJ databases">
        <authorList>
            <person name="King R."/>
        </authorList>
    </citation>
    <scope>NUCLEOTIDE SEQUENCE</scope>
</reference>
<sequence length="614" mass="68282">MDKKNKKSGNKQIFIITPDELAKLGILGKISSAGVSSKPTEDTTSSPSTSKSVDKITENPDICNILRSALKKKLKPKTDKSATIHQTKKLSVKQRIGKKIKSKVLSEELETAKNATVHQTQELSVKKKIVKKIRTEVLSGELELSGQTQETHVTGPNTTIKSPKKTVSVISNTAVNLSKDTIHKIVDSVSSLNSGKNINSKLKLIPAKVGPQNFQSTIDTDFKNAIQTDDIEKTHTEAAATGNSITSIVEHPHKKNKSKKSKNESSTECESVISDSYIVEPIEQSLDSHIESNEQLFQRKVDRNQCDTLIKGSRSRNSDTDKKLIRNTVIGRYISRKPPKLLDKQLDPKQTSLLPVNTLLGSNNDVAETGLSDTDFINKEIIFEEKNLDNKTNYESPKDPSIQKEELENVLRTPVDTSLRVITNPVKVDESYKKSAKKKRGRKSKNRVVPEVQAEKNLEDSEKKETQLALITAVNSIERMQKTEDTAIASIDNSVKVLSTCIQVDETCEKPAKKKGIRMSKNLVVPEVEHEKNLEDISENKETEIVPIAVVDAIEIVQRSGDTPSTYTDNAVKVLNTCDQVDENYEKPAKKKGGRKSKNLVVLEVETEKKIRRH</sequence>
<evidence type="ECO:0000313" key="2">
    <source>
        <dbReference type="EMBL" id="CAG9832464.1"/>
    </source>
</evidence>
<dbReference type="OrthoDB" id="4703at2759"/>
<evidence type="ECO:0000313" key="3">
    <source>
        <dbReference type="Proteomes" id="UP001153709"/>
    </source>
</evidence>
<feature type="region of interest" description="Disordered" evidence="1">
    <location>
        <begin position="432"/>
        <end position="461"/>
    </location>
</feature>
<proteinExistence type="predicted"/>
<protein>
    <submittedName>
        <fullName evidence="2">Uncharacterized protein</fullName>
    </submittedName>
</protein>